<accession>A0A212JJF3</accession>
<dbReference type="Gene3D" id="3.40.50.1240">
    <property type="entry name" value="Phosphoglycerate mutase-like"/>
    <property type="match status" value="1"/>
</dbReference>
<dbReference type="SUPFAM" id="SSF53254">
    <property type="entry name" value="Phosphoglycerate mutase-like"/>
    <property type="match status" value="1"/>
</dbReference>
<dbReference type="InterPro" id="IPR013078">
    <property type="entry name" value="His_Pase_superF_clade-1"/>
</dbReference>
<protein>
    <submittedName>
        <fullName evidence="1">Phosphohistidine phosphatase SixA</fullName>
    </submittedName>
</protein>
<sequence>MTKTLILMRHLKSGWDDPSLSDRERPLAQRGLDDGPRVRAALATRLPRPDVALCSTARRTRETLSQVLPDLPQEAAIFSDAVYEASAQTLMRLAAALPDDAEAALIVGHNPGLFDFAWTLARRSEAAGNPALTRFPTGATVGFTLPIPAWSEIGPGRGAILAAFAPKTLVNPD</sequence>
<gene>
    <name evidence="1" type="ORF">KL86APRO_11180</name>
</gene>
<evidence type="ECO:0000313" key="1">
    <source>
        <dbReference type="EMBL" id="SBV99547.1"/>
    </source>
</evidence>
<dbReference type="CDD" id="cd07067">
    <property type="entry name" value="HP_PGM_like"/>
    <property type="match status" value="1"/>
</dbReference>
<reference evidence="1" key="1">
    <citation type="submission" date="2016-04" db="EMBL/GenBank/DDBJ databases">
        <authorList>
            <person name="Evans L.H."/>
            <person name="Alamgir A."/>
            <person name="Owens N."/>
            <person name="Weber N.D."/>
            <person name="Virtaneva K."/>
            <person name="Barbian K."/>
            <person name="Babar A."/>
            <person name="Rosenke K."/>
        </authorList>
    </citation>
    <scope>NUCLEOTIDE SEQUENCE</scope>
    <source>
        <strain evidence="1">86</strain>
    </source>
</reference>
<dbReference type="EMBL" id="FLUO01000001">
    <property type="protein sequence ID" value="SBV99547.1"/>
    <property type="molecule type" value="Genomic_DNA"/>
</dbReference>
<name>A0A212JJF3_9PROT</name>
<dbReference type="PANTHER" id="PTHR47623">
    <property type="entry name" value="OS09G0287300 PROTEIN"/>
    <property type="match status" value="1"/>
</dbReference>
<organism evidence="1">
    <name type="scientific">uncultured Alphaproteobacteria bacterium</name>
    <dbReference type="NCBI Taxonomy" id="91750"/>
    <lineage>
        <taxon>Bacteria</taxon>
        <taxon>Pseudomonadati</taxon>
        <taxon>Pseudomonadota</taxon>
        <taxon>Alphaproteobacteria</taxon>
        <taxon>environmental samples</taxon>
    </lineage>
</organism>
<dbReference type="AlphaFoldDB" id="A0A212JJF3"/>
<dbReference type="PANTHER" id="PTHR47623:SF1">
    <property type="entry name" value="OS09G0287300 PROTEIN"/>
    <property type="match status" value="1"/>
</dbReference>
<proteinExistence type="predicted"/>
<dbReference type="InterPro" id="IPR029033">
    <property type="entry name" value="His_PPase_superfam"/>
</dbReference>